<proteinExistence type="predicted"/>
<sequence>MHLRAAMQGIIEKHFGSEIIDQLFDRFSEKLADQSSYIFNARHERVTQLLVVLKRKLTD</sequence>
<name>A0A822YUN4_NELNU</name>
<evidence type="ECO:0000256" key="1">
    <source>
        <dbReference type="ARBA" id="ARBA00022723"/>
    </source>
</evidence>
<keyword evidence="2" id="KW-0460">Magnesium</keyword>
<reference evidence="3 4" key="1">
    <citation type="journal article" date="2020" name="Mol. Biol. Evol.">
        <title>Distinct Expression and Methylation Patterns for Genes with Different Fates following a Single Whole-Genome Duplication in Flowering Plants.</title>
        <authorList>
            <person name="Shi T."/>
            <person name="Rahmani R.S."/>
            <person name="Gugger P.F."/>
            <person name="Wang M."/>
            <person name="Li H."/>
            <person name="Zhang Y."/>
            <person name="Li Z."/>
            <person name="Wang Q."/>
            <person name="Van de Peer Y."/>
            <person name="Marchal K."/>
            <person name="Chen J."/>
        </authorList>
    </citation>
    <scope>NUCLEOTIDE SEQUENCE [LARGE SCALE GENOMIC DNA]</scope>
    <source>
        <tissue evidence="3">Leaf</tissue>
    </source>
</reference>
<evidence type="ECO:0000256" key="2">
    <source>
        <dbReference type="ARBA" id="ARBA00022842"/>
    </source>
</evidence>
<dbReference type="GO" id="GO:0046872">
    <property type="term" value="F:metal ion binding"/>
    <property type="evidence" value="ECO:0007669"/>
    <property type="project" value="UniProtKB-KW"/>
</dbReference>
<dbReference type="Proteomes" id="UP000607653">
    <property type="component" value="Unassembled WGS sequence"/>
</dbReference>
<dbReference type="InterPro" id="IPR042086">
    <property type="entry name" value="MeTrfase_capping"/>
</dbReference>
<protein>
    <recommendedName>
        <fullName evidence="5">Jasmonate O-methyltransferase-like</fullName>
    </recommendedName>
</protein>
<evidence type="ECO:0000313" key="3">
    <source>
        <dbReference type="EMBL" id="DAD35803.1"/>
    </source>
</evidence>
<organism evidence="3 4">
    <name type="scientific">Nelumbo nucifera</name>
    <name type="common">Sacred lotus</name>
    <dbReference type="NCBI Taxonomy" id="4432"/>
    <lineage>
        <taxon>Eukaryota</taxon>
        <taxon>Viridiplantae</taxon>
        <taxon>Streptophyta</taxon>
        <taxon>Embryophyta</taxon>
        <taxon>Tracheophyta</taxon>
        <taxon>Spermatophyta</taxon>
        <taxon>Magnoliopsida</taxon>
        <taxon>Proteales</taxon>
        <taxon>Nelumbonaceae</taxon>
        <taxon>Nelumbo</taxon>
    </lineage>
</organism>
<accession>A0A822YUN4</accession>
<dbReference type="AlphaFoldDB" id="A0A822YUN4"/>
<dbReference type="InterPro" id="IPR029063">
    <property type="entry name" value="SAM-dependent_MTases_sf"/>
</dbReference>
<keyword evidence="1" id="KW-0479">Metal-binding</keyword>
<dbReference type="GO" id="GO:0008168">
    <property type="term" value="F:methyltransferase activity"/>
    <property type="evidence" value="ECO:0007669"/>
    <property type="project" value="InterPro"/>
</dbReference>
<keyword evidence="4" id="KW-1185">Reference proteome</keyword>
<evidence type="ECO:0008006" key="5">
    <source>
        <dbReference type="Google" id="ProtNLM"/>
    </source>
</evidence>
<dbReference type="EMBL" id="DUZY01000004">
    <property type="protein sequence ID" value="DAD35803.1"/>
    <property type="molecule type" value="Genomic_DNA"/>
</dbReference>
<dbReference type="SUPFAM" id="SSF53335">
    <property type="entry name" value="S-adenosyl-L-methionine-dependent methyltransferases"/>
    <property type="match status" value="1"/>
</dbReference>
<comment type="caution">
    <text evidence="3">The sequence shown here is derived from an EMBL/GenBank/DDBJ whole genome shotgun (WGS) entry which is preliminary data.</text>
</comment>
<evidence type="ECO:0000313" key="4">
    <source>
        <dbReference type="Proteomes" id="UP000607653"/>
    </source>
</evidence>
<dbReference type="InterPro" id="IPR005299">
    <property type="entry name" value="MeTrfase_7"/>
</dbReference>
<dbReference type="Gene3D" id="1.10.1200.270">
    <property type="entry name" value="Methyltransferase, alpha-helical capping domain"/>
    <property type="match status" value="1"/>
</dbReference>
<dbReference type="Pfam" id="PF03492">
    <property type="entry name" value="Methyltransf_7"/>
    <property type="match status" value="1"/>
</dbReference>
<gene>
    <name evidence="3" type="ORF">HUJ06_006444</name>
</gene>